<keyword evidence="4" id="KW-1185">Reference proteome</keyword>
<gene>
    <name evidence="3" type="ORF">RRG08_042483</name>
</gene>
<feature type="domain" description="Integrase zinc-binding" evidence="2">
    <location>
        <begin position="3"/>
        <end position="36"/>
    </location>
</feature>
<feature type="compositionally biased region" description="Polar residues" evidence="1">
    <location>
        <begin position="184"/>
        <end position="195"/>
    </location>
</feature>
<dbReference type="GO" id="GO:0003676">
    <property type="term" value="F:nucleic acid binding"/>
    <property type="evidence" value="ECO:0007669"/>
    <property type="project" value="InterPro"/>
</dbReference>
<dbReference type="PANTHER" id="PTHR37984">
    <property type="entry name" value="PROTEIN CBG26694"/>
    <property type="match status" value="1"/>
</dbReference>
<sequence length="248" mass="28485">MVRMKALARSYVWWPGLDDDIVREVRDCLNCQQTQHQSSSAALHPWKWCTRPFQRVHIDFAEKDGKNYFVAVDSFSKWPDIAVMNTTTAKMFLKRQIRMRLSLLKPNLATHVEKQQEASIKFHDRDTKTVRSFLHGDFVLLRNFRGSTKGHREIVVHLNHLKPASAEERNPPSPVPDVEPHLIRQQNNPTMSTGTGRVPPDGTSSLHGGTPPQVPPNLQVEPTSYDLTFSLTRYLRENYTLKPRVVVL</sequence>
<dbReference type="InterPro" id="IPR036397">
    <property type="entry name" value="RNaseH_sf"/>
</dbReference>
<evidence type="ECO:0000313" key="4">
    <source>
        <dbReference type="Proteomes" id="UP001283361"/>
    </source>
</evidence>
<evidence type="ECO:0000313" key="3">
    <source>
        <dbReference type="EMBL" id="KAK3741116.1"/>
    </source>
</evidence>
<dbReference type="Gene3D" id="3.30.420.10">
    <property type="entry name" value="Ribonuclease H-like superfamily/Ribonuclease H"/>
    <property type="match status" value="1"/>
</dbReference>
<reference evidence="3" key="1">
    <citation type="journal article" date="2023" name="G3 (Bethesda)">
        <title>A reference genome for the long-term kleptoplast-retaining sea slug Elysia crispata morphotype clarki.</title>
        <authorList>
            <person name="Eastman K.E."/>
            <person name="Pendleton A.L."/>
            <person name="Shaikh M.A."/>
            <person name="Suttiyut T."/>
            <person name="Ogas R."/>
            <person name="Tomko P."/>
            <person name="Gavelis G."/>
            <person name="Widhalm J.R."/>
            <person name="Wisecaver J.H."/>
        </authorList>
    </citation>
    <scope>NUCLEOTIDE SEQUENCE</scope>
    <source>
        <strain evidence="3">ECLA1</strain>
    </source>
</reference>
<organism evidence="3 4">
    <name type="scientific">Elysia crispata</name>
    <name type="common">lettuce slug</name>
    <dbReference type="NCBI Taxonomy" id="231223"/>
    <lineage>
        <taxon>Eukaryota</taxon>
        <taxon>Metazoa</taxon>
        <taxon>Spiralia</taxon>
        <taxon>Lophotrochozoa</taxon>
        <taxon>Mollusca</taxon>
        <taxon>Gastropoda</taxon>
        <taxon>Heterobranchia</taxon>
        <taxon>Euthyneura</taxon>
        <taxon>Panpulmonata</taxon>
        <taxon>Sacoglossa</taxon>
        <taxon>Placobranchoidea</taxon>
        <taxon>Plakobranchidae</taxon>
        <taxon>Elysia</taxon>
    </lineage>
</organism>
<feature type="region of interest" description="Disordered" evidence="1">
    <location>
        <begin position="163"/>
        <end position="221"/>
    </location>
</feature>
<dbReference type="InterPro" id="IPR050951">
    <property type="entry name" value="Retrovirus_Pol_polyprotein"/>
</dbReference>
<comment type="caution">
    <text evidence="3">The sequence shown here is derived from an EMBL/GenBank/DDBJ whole genome shotgun (WGS) entry which is preliminary data.</text>
</comment>
<dbReference type="Gene3D" id="1.10.340.70">
    <property type="match status" value="1"/>
</dbReference>
<dbReference type="Pfam" id="PF17921">
    <property type="entry name" value="Integrase_H2C2"/>
    <property type="match status" value="1"/>
</dbReference>
<evidence type="ECO:0000256" key="1">
    <source>
        <dbReference type="SAM" id="MobiDB-lite"/>
    </source>
</evidence>
<dbReference type="PANTHER" id="PTHR37984:SF5">
    <property type="entry name" value="PROTEIN NYNRIN-LIKE"/>
    <property type="match status" value="1"/>
</dbReference>
<dbReference type="Proteomes" id="UP001283361">
    <property type="component" value="Unassembled WGS sequence"/>
</dbReference>
<proteinExistence type="predicted"/>
<name>A0AAE0YD03_9GAST</name>
<dbReference type="InterPro" id="IPR041588">
    <property type="entry name" value="Integrase_H2C2"/>
</dbReference>
<accession>A0AAE0YD03</accession>
<protein>
    <recommendedName>
        <fullName evidence="2">Integrase zinc-binding domain-containing protein</fullName>
    </recommendedName>
</protein>
<dbReference type="EMBL" id="JAWDGP010006444">
    <property type="protein sequence ID" value="KAK3741116.1"/>
    <property type="molecule type" value="Genomic_DNA"/>
</dbReference>
<evidence type="ECO:0000259" key="2">
    <source>
        <dbReference type="Pfam" id="PF17921"/>
    </source>
</evidence>
<dbReference type="AlphaFoldDB" id="A0AAE0YD03"/>